<dbReference type="EMBL" id="BJYJ01000009">
    <property type="protein sequence ID" value="GEN76304.1"/>
    <property type="molecule type" value="Genomic_DNA"/>
</dbReference>
<accession>A0A511YM78</accession>
<gene>
    <name evidence="1" type="ORF">CHA01nite_20440</name>
</gene>
<evidence type="ECO:0000313" key="1">
    <source>
        <dbReference type="EMBL" id="GEN76304.1"/>
    </source>
</evidence>
<dbReference type="Proteomes" id="UP000321863">
    <property type="component" value="Unassembled WGS sequence"/>
</dbReference>
<sequence>MVISEIIFAQNWKDKVFDQVILIKDENVFWSGKLILIDIPIKINDRKELIFYNASHLPNKLFFDKEVFLPRVNKFTLIAPDKEYYDGVRDFANKIKGCAEPMKTDKFYFVNRNEIKWDSISLNDSDYPTVNFKNHQVAKNEIISYYAEGFGSVCCPRDRKREYLKDNGNAAFFRKLKDKGIAVKESYSCCFGEEGEYSAFYPLREFSNEQKMIFINERLEFFHENPENYRILFPEIISYPNLKLNTLNY</sequence>
<name>A0A511YM78_9FLAO</name>
<evidence type="ECO:0000313" key="2">
    <source>
        <dbReference type="Proteomes" id="UP000321863"/>
    </source>
</evidence>
<comment type="caution">
    <text evidence="1">The sequence shown here is derived from an EMBL/GenBank/DDBJ whole genome shotgun (WGS) entry which is preliminary data.</text>
</comment>
<dbReference type="AlphaFoldDB" id="A0A511YM78"/>
<proteinExistence type="predicted"/>
<protein>
    <submittedName>
        <fullName evidence="1">Uncharacterized protein</fullName>
    </submittedName>
</protein>
<keyword evidence="2" id="KW-1185">Reference proteome</keyword>
<reference evidence="1 2" key="1">
    <citation type="submission" date="2019-07" db="EMBL/GenBank/DDBJ databases">
        <title>Whole genome shotgun sequence of Chryseobacterium hagamense NBRC 105253.</title>
        <authorList>
            <person name="Hosoyama A."/>
            <person name="Uohara A."/>
            <person name="Ohji S."/>
            <person name="Ichikawa N."/>
        </authorList>
    </citation>
    <scope>NUCLEOTIDE SEQUENCE [LARGE SCALE GENOMIC DNA]</scope>
    <source>
        <strain evidence="1 2">NBRC 105253</strain>
    </source>
</reference>
<organism evidence="1 2">
    <name type="scientific">Chryseobacterium hagamense</name>
    <dbReference type="NCBI Taxonomy" id="395935"/>
    <lineage>
        <taxon>Bacteria</taxon>
        <taxon>Pseudomonadati</taxon>
        <taxon>Bacteroidota</taxon>
        <taxon>Flavobacteriia</taxon>
        <taxon>Flavobacteriales</taxon>
        <taxon>Weeksellaceae</taxon>
        <taxon>Chryseobacterium group</taxon>
        <taxon>Chryseobacterium</taxon>
    </lineage>
</organism>